<dbReference type="InterPro" id="IPR043128">
    <property type="entry name" value="Rev_trsase/Diguanyl_cyclase"/>
</dbReference>
<dbReference type="EMBL" id="SNRW01000883">
    <property type="protein sequence ID" value="KAA6398778.1"/>
    <property type="molecule type" value="Genomic_DNA"/>
</dbReference>
<accession>A0A5J4WUX7</accession>
<sequence length="135" mass="15737">MGTEEQAKKYNIILEKELKENVIIPIRKELIKWYNTTLMIKIANGKQRKTLDTKTLHKEIVDFQFKMHDSNNVKQTIGLIDWGISLDLSSAFHNLIVQTESQPLRIQSNNIRNQTLINILRNSNKANNTTYKNID</sequence>
<dbReference type="Gene3D" id="3.30.70.270">
    <property type="match status" value="1"/>
</dbReference>
<organism evidence="1 2">
    <name type="scientific">Streblomastix strix</name>
    <dbReference type="NCBI Taxonomy" id="222440"/>
    <lineage>
        <taxon>Eukaryota</taxon>
        <taxon>Metamonada</taxon>
        <taxon>Preaxostyla</taxon>
        <taxon>Oxymonadida</taxon>
        <taxon>Streblomastigidae</taxon>
        <taxon>Streblomastix</taxon>
    </lineage>
</organism>
<comment type="caution">
    <text evidence="1">The sequence shown here is derived from an EMBL/GenBank/DDBJ whole genome shotgun (WGS) entry which is preliminary data.</text>
</comment>
<dbReference type="SUPFAM" id="SSF56672">
    <property type="entry name" value="DNA/RNA polymerases"/>
    <property type="match status" value="1"/>
</dbReference>
<gene>
    <name evidence="1" type="ORF">EZS28_005690</name>
</gene>
<protein>
    <recommendedName>
        <fullName evidence="3">Reverse transcriptase domain-containing protein</fullName>
    </recommendedName>
</protein>
<evidence type="ECO:0000313" key="1">
    <source>
        <dbReference type="EMBL" id="KAA6398778.1"/>
    </source>
</evidence>
<name>A0A5J4WUX7_9EUKA</name>
<evidence type="ECO:0008006" key="3">
    <source>
        <dbReference type="Google" id="ProtNLM"/>
    </source>
</evidence>
<dbReference type="InterPro" id="IPR043502">
    <property type="entry name" value="DNA/RNA_pol_sf"/>
</dbReference>
<dbReference type="Gene3D" id="3.10.10.10">
    <property type="entry name" value="HIV Type 1 Reverse Transcriptase, subunit A, domain 1"/>
    <property type="match status" value="1"/>
</dbReference>
<reference evidence="1 2" key="1">
    <citation type="submission" date="2019-03" db="EMBL/GenBank/DDBJ databases">
        <title>Single cell metagenomics reveals metabolic interactions within the superorganism composed of flagellate Streblomastix strix and complex community of Bacteroidetes bacteria on its surface.</title>
        <authorList>
            <person name="Treitli S.C."/>
            <person name="Kolisko M."/>
            <person name="Husnik F."/>
            <person name="Keeling P."/>
            <person name="Hampl V."/>
        </authorList>
    </citation>
    <scope>NUCLEOTIDE SEQUENCE [LARGE SCALE GENOMIC DNA]</scope>
    <source>
        <strain evidence="1">ST1C</strain>
    </source>
</reference>
<proteinExistence type="predicted"/>
<dbReference type="AlphaFoldDB" id="A0A5J4WUX7"/>
<dbReference type="Proteomes" id="UP000324800">
    <property type="component" value="Unassembled WGS sequence"/>
</dbReference>
<evidence type="ECO:0000313" key="2">
    <source>
        <dbReference type="Proteomes" id="UP000324800"/>
    </source>
</evidence>